<dbReference type="Proteomes" id="UP001642487">
    <property type="component" value="Chromosome 1"/>
</dbReference>
<proteinExistence type="predicted"/>
<protein>
    <submittedName>
        <fullName evidence="1">Uncharacterized protein</fullName>
    </submittedName>
</protein>
<dbReference type="EMBL" id="OZ021735">
    <property type="protein sequence ID" value="CAK9310538.1"/>
    <property type="molecule type" value="Genomic_DNA"/>
</dbReference>
<reference evidence="1 2" key="1">
    <citation type="submission" date="2024-03" db="EMBL/GenBank/DDBJ databases">
        <authorList>
            <person name="Gkanogiannis A."/>
            <person name="Becerra Lopez-Lavalle L."/>
        </authorList>
    </citation>
    <scope>NUCLEOTIDE SEQUENCE [LARGE SCALE GENOMIC DNA]</scope>
</reference>
<organism evidence="1 2">
    <name type="scientific">Citrullus colocynthis</name>
    <name type="common">colocynth</name>
    <dbReference type="NCBI Taxonomy" id="252529"/>
    <lineage>
        <taxon>Eukaryota</taxon>
        <taxon>Viridiplantae</taxon>
        <taxon>Streptophyta</taxon>
        <taxon>Embryophyta</taxon>
        <taxon>Tracheophyta</taxon>
        <taxon>Spermatophyta</taxon>
        <taxon>Magnoliopsida</taxon>
        <taxon>eudicotyledons</taxon>
        <taxon>Gunneridae</taxon>
        <taxon>Pentapetalae</taxon>
        <taxon>rosids</taxon>
        <taxon>fabids</taxon>
        <taxon>Cucurbitales</taxon>
        <taxon>Cucurbitaceae</taxon>
        <taxon>Benincaseae</taxon>
        <taxon>Citrullus</taxon>
    </lineage>
</organism>
<evidence type="ECO:0000313" key="2">
    <source>
        <dbReference type="Proteomes" id="UP001642487"/>
    </source>
</evidence>
<keyword evidence="2" id="KW-1185">Reference proteome</keyword>
<sequence length="177" mass="19919">MYLDDLLCNILLELSTYKSLKFYSNTCVVVYRLTIDIILSSVPNRHLGFSFDICSRHVVGTIHRSHQPIPKKFLQTSDDYGYRRSVLLPLCSLLSQISGYAWMEAEVSDDLQIIGTVLENQDYLEKITKLQGYLDEVKKIVSESCSQEVLEVALSSISSLITTLSSMSSSTKLHASL</sequence>
<gene>
    <name evidence="1" type="ORF">CITCOLO1_LOCUS2168</name>
</gene>
<name>A0ABP0XUZ7_9ROSI</name>
<accession>A0ABP0XUZ7</accession>
<evidence type="ECO:0000313" key="1">
    <source>
        <dbReference type="EMBL" id="CAK9310538.1"/>
    </source>
</evidence>